<dbReference type="Proteomes" id="UP000824469">
    <property type="component" value="Unassembled WGS sequence"/>
</dbReference>
<keyword evidence="2" id="KW-1185">Reference proteome</keyword>
<evidence type="ECO:0000313" key="1">
    <source>
        <dbReference type="EMBL" id="KAH9314683.1"/>
    </source>
</evidence>
<sequence>KIRIQGIMMTTDVSDGEVYDGLCGMTASSLGFKIFEVTGYYVSDIIDKLVSRELVWLRCGDFTRNRNISSQLSLKKLRILDLCDYGEEHALIELWAVDSDDCEKLEELPSHITNHVSLRELYLDNDVLRELPIDIGRLDKLR</sequence>
<accession>A0AA38G3K5</accession>
<proteinExistence type="predicted"/>
<feature type="non-terminal residue" evidence="1">
    <location>
        <position position="142"/>
    </location>
</feature>
<dbReference type="EMBL" id="JAHRHJ020000005">
    <property type="protein sequence ID" value="KAH9314683.1"/>
    <property type="molecule type" value="Genomic_DNA"/>
</dbReference>
<dbReference type="AlphaFoldDB" id="A0AA38G3K5"/>
<evidence type="ECO:0000313" key="2">
    <source>
        <dbReference type="Proteomes" id="UP000824469"/>
    </source>
</evidence>
<dbReference type="InterPro" id="IPR032675">
    <property type="entry name" value="LRR_dom_sf"/>
</dbReference>
<gene>
    <name evidence="1" type="ORF">KI387_023310</name>
</gene>
<protein>
    <submittedName>
        <fullName evidence="1">Uncharacterized protein</fullName>
    </submittedName>
</protein>
<dbReference type="Gene3D" id="3.80.10.10">
    <property type="entry name" value="Ribonuclease Inhibitor"/>
    <property type="match status" value="1"/>
</dbReference>
<comment type="caution">
    <text evidence="1">The sequence shown here is derived from an EMBL/GenBank/DDBJ whole genome shotgun (WGS) entry which is preliminary data.</text>
</comment>
<name>A0AA38G3K5_TAXCH</name>
<organism evidence="1 2">
    <name type="scientific">Taxus chinensis</name>
    <name type="common">Chinese yew</name>
    <name type="synonym">Taxus wallichiana var. chinensis</name>
    <dbReference type="NCBI Taxonomy" id="29808"/>
    <lineage>
        <taxon>Eukaryota</taxon>
        <taxon>Viridiplantae</taxon>
        <taxon>Streptophyta</taxon>
        <taxon>Embryophyta</taxon>
        <taxon>Tracheophyta</taxon>
        <taxon>Spermatophyta</taxon>
        <taxon>Pinopsida</taxon>
        <taxon>Pinidae</taxon>
        <taxon>Conifers II</taxon>
        <taxon>Cupressales</taxon>
        <taxon>Taxaceae</taxon>
        <taxon>Taxus</taxon>
    </lineage>
</organism>
<dbReference type="SUPFAM" id="SSF52058">
    <property type="entry name" value="L domain-like"/>
    <property type="match status" value="1"/>
</dbReference>
<reference evidence="1 2" key="1">
    <citation type="journal article" date="2021" name="Nat. Plants">
        <title>The Taxus genome provides insights into paclitaxel biosynthesis.</title>
        <authorList>
            <person name="Xiong X."/>
            <person name="Gou J."/>
            <person name="Liao Q."/>
            <person name="Li Y."/>
            <person name="Zhou Q."/>
            <person name="Bi G."/>
            <person name="Li C."/>
            <person name="Du R."/>
            <person name="Wang X."/>
            <person name="Sun T."/>
            <person name="Guo L."/>
            <person name="Liang H."/>
            <person name="Lu P."/>
            <person name="Wu Y."/>
            <person name="Zhang Z."/>
            <person name="Ro D.K."/>
            <person name="Shang Y."/>
            <person name="Huang S."/>
            <person name="Yan J."/>
        </authorList>
    </citation>
    <scope>NUCLEOTIDE SEQUENCE [LARGE SCALE GENOMIC DNA]</scope>
    <source>
        <strain evidence="1">Ta-2019</strain>
    </source>
</reference>
<feature type="non-terminal residue" evidence="1">
    <location>
        <position position="1"/>
    </location>
</feature>